<accession>A0AA46WTR9</accession>
<dbReference type="RefSeq" id="WP_155418929.1">
    <property type="nucleotide sequence ID" value="NZ_CP032221.1"/>
</dbReference>
<gene>
    <name evidence="1" type="ORF">KUM34_016965</name>
</gene>
<sequence length="56" mass="5680">MQEAPAWFAASCAAGAVTEALADRLGLPLIDVPGNHVGASAEPAEFARAVVPLLVH</sequence>
<organism evidence="1 2">
    <name type="scientific">Rhodococcus rhodochrous</name>
    <dbReference type="NCBI Taxonomy" id="1829"/>
    <lineage>
        <taxon>Bacteria</taxon>
        <taxon>Bacillati</taxon>
        <taxon>Actinomycetota</taxon>
        <taxon>Actinomycetes</taxon>
        <taxon>Mycobacteriales</taxon>
        <taxon>Nocardiaceae</taxon>
        <taxon>Rhodococcus</taxon>
    </lineage>
</organism>
<protein>
    <submittedName>
        <fullName evidence="1">Uncharacterized protein</fullName>
    </submittedName>
</protein>
<dbReference type="Proteomes" id="UP001162740">
    <property type="component" value="Chromosome"/>
</dbReference>
<dbReference type="AlphaFoldDB" id="A0AA46WTR9"/>
<dbReference type="GeneID" id="86866871"/>
<reference evidence="1 2" key="1">
    <citation type="journal article" date="2021" name="Front. Microbiol.">
        <title>Bacterial Transformation of Aromatic Monomers in Softwood Black Liquor.</title>
        <authorList>
            <person name="Navas L.E."/>
            <person name="Dexter G."/>
            <person name="Liu J."/>
            <person name="Levy-Booth D."/>
            <person name="Cho M."/>
            <person name="Jang S.K."/>
            <person name="Mansfield S.D."/>
            <person name="Renneckar S."/>
            <person name="Mohn W.W."/>
            <person name="Eltis L.D."/>
        </authorList>
    </citation>
    <scope>NUCLEOTIDE SEQUENCE [LARGE SCALE GENOMIC DNA]</scope>
    <source>
        <strain evidence="1 2">GD02</strain>
    </source>
</reference>
<proteinExistence type="predicted"/>
<evidence type="ECO:0000313" key="1">
    <source>
        <dbReference type="EMBL" id="UZF43574.1"/>
    </source>
</evidence>
<name>A0AA46WTR9_RHORH</name>
<evidence type="ECO:0000313" key="2">
    <source>
        <dbReference type="Proteomes" id="UP001162740"/>
    </source>
</evidence>
<dbReference type="EMBL" id="CP083974">
    <property type="protein sequence ID" value="UZF43574.1"/>
    <property type="molecule type" value="Genomic_DNA"/>
</dbReference>